<dbReference type="InterPro" id="IPR038975">
    <property type="entry name" value="THNL"/>
</dbReference>
<keyword evidence="1" id="KW-0732">Signal</keyword>
<evidence type="ECO:0000256" key="1">
    <source>
        <dbReference type="SAM" id="SignalP"/>
    </source>
</evidence>
<dbReference type="AlphaFoldDB" id="A0A816UWZ6"/>
<organism evidence="2">
    <name type="scientific">Brassica napus</name>
    <name type="common">Rape</name>
    <dbReference type="NCBI Taxonomy" id="3708"/>
    <lineage>
        <taxon>Eukaryota</taxon>
        <taxon>Viridiplantae</taxon>
        <taxon>Streptophyta</taxon>
        <taxon>Embryophyta</taxon>
        <taxon>Tracheophyta</taxon>
        <taxon>Spermatophyta</taxon>
        <taxon>Magnoliopsida</taxon>
        <taxon>eudicotyledons</taxon>
        <taxon>Gunneridae</taxon>
        <taxon>Pentapetalae</taxon>
        <taxon>rosids</taxon>
        <taxon>malvids</taxon>
        <taxon>Brassicales</taxon>
        <taxon>Brassicaceae</taxon>
        <taxon>Brassiceae</taxon>
        <taxon>Brassica</taxon>
    </lineage>
</organism>
<accession>A0A816UWZ6</accession>
<dbReference type="Proteomes" id="UP001295469">
    <property type="component" value="Chromosome C08"/>
</dbReference>
<gene>
    <name evidence="2" type="ORF">DARMORV10_C08P47180.1</name>
</gene>
<dbReference type="EMBL" id="HG994372">
    <property type="protein sequence ID" value="CAF2115679.1"/>
    <property type="molecule type" value="Genomic_DNA"/>
</dbReference>
<dbReference type="PANTHER" id="PTHR36312">
    <property type="entry name" value="THIONIN-LIKE PROTEIN 1"/>
    <property type="match status" value="1"/>
</dbReference>
<sequence>MFITMLVVMVMGDIVVQTQAQNTINFGVCFPGCATEKFPKLLLCPITCLGACLLPPLILAKEIDRIDYYCKLGSATHHCISLYSLRNPNNILTKVVDCVDSCSNKCSNKN</sequence>
<reference evidence="2" key="1">
    <citation type="submission" date="2021-01" db="EMBL/GenBank/DDBJ databases">
        <authorList>
            <consortium name="Genoscope - CEA"/>
            <person name="William W."/>
        </authorList>
    </citation>
    <scope>NUCLEOTIDE SEQUENCE</scope>
</reference>
<proteinExistence type="predicted"/>
<feature type="chain" id="PRO_5032694042" evidence="1">
    <location>
        <begin position="21"/>
        <end position="110"/>
    </location>
</feature>
<evidence type="ECO:0000313" key="2">
    <source>
        <dbReference type="EMBL" id="CAF2115679.1"/>
    </source>
</evidence>
<dbReference type="PANTHER" id="PTHR36312:SF11">
    <property type="entry name" value="GENOME ASSEMBLY, CHROMOSOME: A05"/>
    <property type="match status" value="1"/>
</dbReference>
<feature type="signal peptide" evidence="1">
    <location>
        <begin position="1"/>
        <end position="20"/>
    </location>
</feature>
<name>A0A816UWZ6_BRANA</name>
<protein>
    <submittedName>
        <fullName evidence="2">(rape) hypothetical protein</fullName>
    </submittedName>
</protein>